<gene>
    <name evidence="2" type="ORF">OM960_15870</name>
</gene>
<evidence type="ECO:0000313" key="2">
    <source>
        <dbReference type="EMBL" id="MCW3783027.1"/>
    </source>
</evidence>
<sequence>MGQSLVLRHGAMCKTGQCQMALRTHDLSGADYQPIVRMTIEQGLSVAAGVPSVRWLFRPPLSNTEIRPMRLEAVLRTDPGAEKVNWILEGVSDTGRERICHIGDRAVRELESHGALANTPDWATADRIEKRLLIEALRAEADQLEAELTAAEHAETPQP</sequence>
<reference evidence="2 3" key="1">
    <citation type="submission" date="2022-10" db="EMBL/GenBank/DDBJ databases">
        <title>Defluviimonas sp. CAU 1641 isolated from mud.</title>
        <authorList>
            <person name="Kim W."/>
        </authorList>
    </citation>
    <scope>NUCLEOTIDE SEQUENCE [LARGE SCALE GENOMIC DNA]</scope>
    <source>
        <strain evidence="2 3">CAU 1641</strain>
    </source>
</reference>
<evidence type="ECO:0000256" key="1">
    <source>
        <dbReference type="SAM" id="Coils"/>
    </source>
</evidence>
<keyword evidence="3" id="KW-1185">Reference proteome</keyword>
<dbReference type="EMBL" id="JAPDOG010000014">
    <property type="protein sequence ID" value="MCW3783027.1"/>
    <property type="molecule type" value="Genomic_DNA"/>
</dbReference>
<dbReference type="RefSeq" id="WP_264772662.1">
    <property type="nucleotide sequence ID" value="NZ_JAPDOG010000014.1"/>
</dbReference>
<protein>
    <submittedName>
        <fullName evidence="2">Uncharacterized protein</fullName>
    </submittedName>
</protein>
<evidence type="ECO:0000313" key="3">
    <source>
        <dbReference type="Proteomes" id="UP001207582"/>
    </source>
</evidence>
<accession>A0ABT3J5U5</accession>
<feature type="coiled-coil region" evidence="1">
    <location>
        <begin position="127"/>
        <end position="154"/>
    </location>
</feature>
<dbReference type="Proteomes" id="UP001207582">
    <property type="component" value="Unassembled WGS sequence"/>
</dbReference>
<organism evidence="2 3">
    <name type="scientific">Defluviimonas salinarum</name>
    <dbReference type="NCBI Taxonomy" id="2992147"/>
    <lineage>
        <taxon>Bacteria</taxon>
        <taxon>Pseudomonadati</taxon>
        <taxon>Pseudomonadota</taxon>
        <taxon>Alphaproteobacteria</taxon>
        <taxon>Rhodobacterales</taxon>
        <taxon>Paracoccaceae</taxon>
        <taxon>Albidovulum</taxon>
    </lineage>
</organism>
<keyword evidence="1" id="KW-0175">Coiled coil</keyword>
<name>A0ABT3J5U5_9RHOB</name>
<proteinExistence type="predicted"/>
<comment type="caution">
    <text evidence="2">The sequence shown here is derived from an EMBL/GenBank/DDBJ whole genome shotgun (WGS) entry which is preliminary data.</text>
</comment>